<protein>
    <recommendedName>
        <fullName evidence="2">Impact N-terminal domain-containing protein</fullName>
    </recommendedName>
</protein>
<dbReference type="InterPro" id="IPR023582">
    <property type="entry name" value="Impact"/>
</dbReference>
<name>A0A7S2LQZ0_9STRA</name>
<dbReference type="SUPFAM" id="SSF54211">
    <property type="entry name" value="Ribosomal protein S5 domain 2-like"/>
    <property type="match status" value="1"/>
</dbReference>
<reference evidence="3" key="1">
    <citation type="submission" date="2021-01" db="EMBL/GenBank/DDBJ databases">
        <authorList>
            <person name="Corre E."/>
            <person name="Pelletier E."/>
            <person name="Niang G."/>
            <person name="Scheremetjew M."/>
            <person name="Finn R."/>
            <person name="Kale V."/>
            <person name="Holt S."/>
            <person name="Cochrane G."/>
            <person name="Meng A."/>
            <person name="Brown T."/>
            <person name="Cohen L."/>
        </authorList>
    </citation>
    <scope>NUCLEOTIDE SEQUENCE</scope>
    <source>
        <strain evidence="3">B650</strain>
    </source>
</reference>
<evidence type="ECO:0000259" key="2">
    <source>
        <dbReference type="Pfam" id="PF01205"/>
    </source>
</evidence>
<dbReference type="GO" id="GO:0140469">
    <property type="term" value="P:GCN2-mediated signaling"/>
    <property type="evidence" value="ECO:0007669"/>
    <property type="project" value="TreeGrafter"/>
</dbReference>
<dbReference type="GO" id="GO:0005737">
    <property type="term" value="C:cytoplasm"/>
    <property type="evidence" value="ECO:0007669"/>
    <property type="project" value="TreeGrafter"/>
</dbReference>
<dbReference type="AlphaFoldDB" id="A0A7S2LQZ0"/>
<evidence type="ECO:0000256" key="1">
    <source>
        <dbReference type="ARBA" id="ARBA00007665"/>
    </source>
</evidence>
<dbReference type="EMBL" id="HBGY01033337">
    <property type="protein sequence ID" value="CAD9613752.1"/>
    <property type="molecule type" value="Transcribed_RNA"/>
</dbReference>
<dbReference type="Gene3D" id="3.30.230.30">
    <property type="entry name" value="Impact, N-terminal domain"/>
    <property type="match status" value="1"/>
</dbReference>
<accession>A0A7S2LQZ0</accession>
<dbReference type="InterPro" id="IPR036956">
    <property type="entry name" value="Impact_N_sf"/>
</dbReference>
<organism evidence="3">
    <name type="scientific">Leptocylindrus danicus</name>
    <dbReference type="NCBI Taxonomy" id="163516"/>
    <lineage>
        <taxon>Eukaryota</taxon>
        <taxon>Sar</taxon>
        <taxon>Stramenopiles</taxon>
        <taxon>Ochrophyta</taxon>
        <taxon>Bacillariophyta</taxon>
        <taxon>Coscinodiscophyceae</taxon>
        <taxon>Chaetocerotophycidae</taxon>
        <taxon>Leptocylindrales</taxon>
        <taxon>Leptocylindraceae</taxon>
        <taxon>Leptocylindrus</taxon>
    </lineage>
</organism>
<dbReference type="InterPro" id="IPR001498">
    <property type="entry name" value="Impact_N"/>
</dbReference>
<dbReference type="GO" id="GO:0006446">
    <property type="term" value="P:regulation of translational initiation"/>
    <property type="evidence" value="ECO:0007669"/>
    <property type="project" value="TreeGrafter"/>
</dbReference>
<dbReference type="Pfam" id="PF01205">
    <property type="entry name" value="Impact_N"/>
    <property type="match status" value="1"/>
</dbReference>
<dbReference type="InterPro" id="IPR020568">
    <property type="entry name" value="Ribosomal_Su5_D2-typ_SF"/>
</dbReference>
<evidence type="ECO:0000313" key="3">
    <source>
        <dbReference type="EMBL" id="CAD9613752.1"/>
    </source>
</evidence>
<proteinExistence type="inferred from homology"/>
<sequence>MAAPQSDDDEEALMRAQADLELLTAAYPEEITIHTPLPCTSFPISFTMHLQSTNIASSEAIKDSKSTITMQMKSGYPETTGVEITTFRAIRKKSIELAVQAVKDASLECLANGEESALSCCIAAQQVWDECMQDEADKLVWEEERLKEEEHVRLDLATQDDDIKWISDVEGCGIVHDRKSTFQAFVCSVKDEDMVRRALRKLIDGNNKIQRATHNMYAYRFTEILTNKQQSKGDVDDSDKAKTHILKHDNDDDGEDGAGRRLAQLLATREDDGVLVVVSRWFGGIHLGPKRFAHITNVARELLVKCYEDGFLPRS</sequence>
<feature type="domain" description="Impact N-terminal" evidence="2">
    <location>
        <begin position="178"/>
        <end position="303"/>
    </location>
</feature>
<dbReference type="PANTHER" id="PTHR16301">
    <property type="entry name" value="IMPACT-RELATED"/>
    <property type="match status" value="1"/>
</dbReference>
<dbReference type="PANTHER" id="PTHR16301:SF25">
    <property type="entry name" value="PROTEIN IMPACT"/>
    <property type="match status" value="1"/>
</dbReference>
<gene>
    <name evidence="3" type="ORF">LDAN0321_LOCUS20884</name>
</gene>
<comment type="similarity">
    <text evidence="1">Belongs to the IMPACT family.</text>
</comment>